<keyword evidence="2" id="KW-1185">Reference proteome</keyword>
<reference evidence="1 2" key="1">
    <citation type="submission" date="2024-09" db="EMBL/GenBank/DDBJ databases">
        <authorList>
            <person name="Sun Q."/>
            <person name="Mori K."/>
        </authorList>
    </citation>
    <scope>NUCLEOTIDE SEQUENCE [LARGE SCALE GENOMIC DNA]</scope>
    <source>
        <strain evidence="1 2">CGMCC 1.9126</strain>
    </source>
</reference>
<dbReference type="EMBL" id="JBHLUU010000087">
    <property type="protein sequence ID" value="MFC0476074.1"/>
    <property type="molecule type" value="Genomic_DNA"/>
</dbReference>
<evidence type="ECO:0000313" key="2">
    <source>
        <dbReference type="Proteomes" id="UP001589738"/>
    </source>
</evidence>
<sequence length="61" mass="6837">MKKNNEYLTNAARQNQVTIQNGGGFPNLKNIPGDSVDEHKDQELANQIITGDEIKQQNENL</sequence>
<organism evidence="1 2">
    <name type="scientific">Robertmurraya beringensis</name>
    <dbReference type="NCBI Taxonomy" id="641660"/>
    <lineage>
        <taxon>Bacteria</taxon>
        <taxon>Bacillati</taxon>
        <taxon>Bacillota</taxon>
        <taxon>Bacilli</taxon>
        <taxon>Bacillales</taxon>
        <taxon>Bacillaceae</taxon>
        <taxon>Robertmurraya</taxon>
    </lineage>
</organism>
<comment type="caution">
    <text evidence="1">The sequence shown here is derived from an EMBL/GenBank/DDBJ whole genome shotgun (WGS) entry which is preliminary data.</text>
</comment>
<proteinExistence type="predicted"/>
<protein>
    <submittedName>
        <fullName evidence="1">Uncharacterized protein</fullName>
    </submittedName>
</protein>
<gene>
    <name evidence="1" type="ORF">ACFFHF_12595</name>
</gene>
<dbReference type="RefSeq" id="WP_160547891.1">
    <property type="nucleotide sequence ID" value="NZ_JBHLUU010000087.1"/>
</dbReference>
<name>A0ABV6KRX2_9BACI</name>
<accession>A0ABV6KRX2</accession>
<evidence type="ECO:0000313" key="1">
    <source>
        <dbReference type="EMBL" id="MFC0476074.1"/>
    </source>
</evidence>
<dbReference type="Proteomes" id="UP001589738">
    <property type="component" value="Unassembled WGS sequence"/>
</dbReference>